<dbReference type="AlphaFoldDB" id="A0A2M6T0G5"/>
<protein>
    <recommendedName>
        <fullName evidence="3">4-vinyl reductase 4VR domain-containing protein</fullName>
    </recommendedName>
</protein>
<name>A0A2M6T0G5_9BACT</name>
<proteinExistence type="predicted"/>
<sequence>MEEDNKTISWEKIEGKIRGVVLITDSHFVMKEKGKETLLAVEGEMVKLGFPIKYEEIKTMEFYPLSVRIASLLAIKKVCGFSEEKIREMGANAPKISLIIKLFLKYFSTLTMAAEKVSLLWSRHYTVGELRAKEVDEEKKVVILELGNFTGHPLFCQYLNGYFSMVVQLIIGKAVTSQETKCPFSGDSYHEFTVTW</sequence>
<evidence type="ECO:0000313" key="1">
    <source>
        <dbReference type="EMBL" id="PIS38810.1"/>
    </source>
</evidence>
<comment type="caution">
    <text evidence="1">The sequence shown here is derived from an EMBL/GenBank/DDBJ whole genome shotgun (WGS) entry which is preliminary data.</text>
</comment>
<reference evidence="2" key="1">
    <citation type="submission" date="2017-09" db="EMBL/GenBank/DDBJ databases">
        <title>Depth-based differentiation of microbial function through sediment-hosted aquifers and enrichment of novel symbionts in the deep terrestrial subsurface.</title>
        <authorList>
            <person name="Probst A.J."/>
            <person name="Ladd B."/>
            <person name="Jarett J.K."/>
            <person name="Geller-Mcgrath D.E."/>
            <person name="Sieber C.M.K."/>
            <person name="Emerson J.B."/>
            <person name="Anantharaman K."/>
            <person name="Thomas B.C."/>
            <person name="Malmstrom R."/>
            <person name="Stieglmeier M."/>
            <person name="Klingl A."/>
            <person name="Woyke T."/>
            <person name="Ryan C.M."/>
            <person name="Banfield J.F."/>
        </authorList>
    </citation>
    <scope>NUCLEOTIDE SEQUENCE [LARGE SCALE GENOMIC DNA]</scope>
</reference>
<evidence type="ECO:0000313" key="2">
    <source>
        <dbReference type="Proteomes" id="UP000229390"/>
    </source>
</evidence>
<evidence type="ECO:0008006" key="3">
    <source>
        <dbReference type="Google" id="ProtNLM"/>
    </source>
</evidence>
<organism evidence="1 2">
    <name type="scientific">Candidatus Nealsonbacteria bacterium CG08_land_8_20_14_0_20_43_11</name>
    <dbReference type="NCBI Taxonomy" id="1974706"/>
    <lineage>
        <taxon>Bacteria</taxon>
        <taxon>Candidatus Nealsoniibacteriota</taxon>
    </lineage>
</organism>
<dbReference type="Proteomes" id="UP000229390">
    <property type="component" value="Unassembled WGS sequence"/>
</dbReference>
<dbReference type="EMBL" id="PEYE01000030">
    <property type="protein sequence ID" value="PIS38810.1"/>
    <property type="molecule type" value="Genomic_DNA"/>
</dbReference>
<dbReference type="Gene3D" id="3.30.1380.20">
    <property type="entry name" value="Trafficking protein particle complex subunit 3"/>
    <property type="match status" value="1"/>
</dbReference>
<accession>A0A2M6T0G5</accession>
<gene>
    <name evidence="1" type="ORF">COT34_01775</name>
</gene>